<protein>
    <recommendedName>
        <fullName evidence="3">Phage tail protein</fullName>
    </recommendedName>
</protein>
<organism evidence="1 2">
    <name type="scientific">Bordetella genomosp. 11</name>
    <dbReference type="NCBI Taxonomy" id="1416808"/>
    <lineage>
        <taxon>Bacteria</taxon>
        <taxon>Pseudomonadati</taxon>
        <taxon>Pseudomonadota</taxon>
        <taxon>Betaproteobacteria</taxon>
        <taxon>Burkholderiales</taxon>
        <taxon>Alcaligenaceae</taxon>
        <taxon>Bordetella</taxon>
    </lineage>
</organism>
<sequence>MTFQVKASPTIDATITIVGQGREQKLAVTFRHKTRSEYTAIIQKVIEASGPDADIAVQILESWDADVPLDVAGLKLLEEHQPGAVRAILEAYGEAISVARRKN</sequence>
<evidence type="ECO:0000313" key="1">
    <source>
        <dbReference type="EMBL" id="OZI61553.1"/>
    </source>
</evidence>
<dbReference type="OrthoDB" id="5959807at2"/>
<evidence type="ECO:0008006" key="3">
    <source>
        <dbReference type="Google" id="ProtNLM"/>
    </source>
</evidence>
<dbReference type="Proteomes" id="UP000215767">
    <property type="component" value="Unassembled WGS sequence"/>
</dbReference>
<gene>
    <name evidence="1" type="ORF">CAL28_19925</name>
</gene>
<comment type="caution">
    <text evidence="1">The sequence shown here is derived from an EMBL/GenBank/DDBJ whole genome shotgun (WGS) entry which is preliminary data.</text>
</comment>
<accession>A0A261UKV6</accession>
<dbReference type="InterPro" id="IPR014859">
    <property type="entry name" value="Phage_TAC_4"/>
</dbReference>
<dbReference type="Pfam" id="PF08748">
    <property type="entry name" value="Phage_TAC_4"/>
    <property type="match status" value="1"/>
</dbReference>
<reference evidence="2" key="1">
    <citation type="submission" date="2017-05" db="EMBL/GenBank/DDBJ databases">
        <title>Complete and WGS of Bordetella genogroups.</title>
        <authorList>
            <person name="Spilker T."/>
            <person name="Lipuma J."/>
        </authorList>
    </citation>
    <scope>NUCLEOTIDE SEQUENCE [LARGE SCALE GENOMIC DNA]</scope>
    <source>
        <strain evidence="2">AU8856</strain>
    </source>
</reference>
<dbReference type="EMBL" id="NEVS01000004">
    <property type="protein sequence ID" value="OZI61553.1"/>
    <property type="molecule type" value="Genomic_DNA"/>
</dbReference>
<keyword evidence="2" id="KW-1185">Reference proteome</keyword>
<name>A0A261UKV6_9BORD</name>
<dbReference type="AlphaFoldDB" id="A0A261UKV6"/>
<evidence type="ECO:0000313" key="2">
    <source>
        <dbReference type="Proteomes" id="UP000215767"/>
    </source>
</evidence>
<proteinExistence type="predicted"/>
<dbReference type="RefSeq" id="WP_094842956.1">
    <property type="nucleotide sequence ID" value="NZ_NEVS01000004.1"/>
</dbReference>